<sequence>MVKVSLRKGIMFLFLVLLAGCVSANTSNTNWVVSPEFETSTGTKMVGKEDKVGIIGMNFEANKPNKYLFHFWGEESEFMGKKLKVIGVKNETGEEIVVVENRGELGVSEINGANASLPTTMKLPATGLWRLDVYLGDSLFDSIIVDVE</sequence>
<dbReference type="STRING" id="1547283.A9C19_13460"/>
<dbReference type="InterPro" id="IPR032366">
    <property type="entry name" value="DUF4871"/>
</dbReference>
<dbReference type="Proteomes" id="UP000181936">
    <property type="component" value="Chromosome"/>
</dbReference>
<dbReference type="PROSITE" id="PS51257">
    <property type="entry name" value="PROKAR_LIPOPROTEIN"/>
    <property type="match status" value="1"/>
</dbReference>
<organism evidence="2 3">
    <name type="scientific">Bacillus weihaiensis</name>
    <dbReference type="NCBI Taxonomy" id="1547283"/>
    <lineage>
        <taxon>Bacteria</taxon>
        <taxon>Bacillati</taxon>
        <taxon>Bacillota</taxon>
        <taxon>Bacilli</taxon>
        <taxon>Bacillales</taxon>
        <taxon>Bacillaceae</taxon>
        <taxon>Bacillus</taxon>
    </lineage>
</organism>
<protein>
    <recommendedName>
        <fullName evidence="4">DUF4871 domain-containing protein</fullName>
    </recommendedName>
</protein>
<feature type="signal peptide" evidence="1">
    <location>
        <begin position="1"/>
        <end position="24"/>
    </location>
</feature>
<evidence type="ECO:0008006" key="4">
    <source>
        <dbReference type="Google" id="ProtNLM"/>
    </source>
</evidence>
<evidence type="ECO:0000313" key="3">
    <source>
        <dbReference type="Proteomes" id="UP000181936"/>
    </source>
</evidence>
<accession>A0A1L3MTL2</accession>
<keyword evidence="1" id="KW-0732">Signal</keyword>
<feature type="chain" id="PRO_5012543785" description="DUF4871 domain-containing protein" evidence="1">
    <location>
        <begin position="25"/>
        <end position="148"/>
    </location>
</feature>
<dbReference type="Gene3D" id="2.60.40.3830">
    <property type="match status" value="1"/>
</dbReference>
<keyword evidence="3" id="KW-1185">Reference proteome</keyword>
<evidence type="ECO:0000313" key="2">
    <source>
        <dbReference type="EMBL" id="APH05675.1"/>
    </source>
</evidence>
<dbReference type="EMBL" id="CP016020">
    <property type="protein sequence ID" value="APH05675.1"/>
    <property type="molecule type" value="Genomic_DNA"/>
</dbReference>
<name>A0A1L3MTL2_9BACI</name>
<proteinExistence type="predicted"/>
<reference evidence="2 3" key="1">
    <citation type="journal article" date="2016" name="Sci. Rep.">
        <title>Complete genome sequence and transcriptomic analysis of a novel marine strain Bacillus weihaiensis reveals the mechanism of brown algae degradation.</title>
        <authorList>
            <person name="Zhu Y."/>
            <person name="Chen P."/>
            <person name="Bao Y."/>
            <person name="Men Y."/>
            <person name="Zeng Y."/>
            <person name="Yang J."/>
            <person name="Sun J."/>
            <person name="Sun Y."/>
        </authorList>
    </citation>
    <scope>NUCLEOTIDE SEQUENCE [LARGE SCALE GENOMIC DNA]</scope>
    <source>
        <strain evidence="2 3">Alg07</strain>
    </source>
</reference>
<evidence type="ECO:0000256" key="1">
    <source>
        <dbReference type="SAM" id="SignalP"/>
    </source>
</evidence>
<dbReference type="AlphaFoldDB" id="A0A1L3MTL2"/>
<dbReference type="Pfam" id="PF16167">
    <property type="entry name" value="DUF4871"/>
    <property type="match status" value="1"/>
</dbReference>
<dbReference type="OrthoDB" id="2381403at2"/>
<dbReference type="KEGG" id="bwh:A9C19_13460"/>
<dbReference type="RefSeq" id="WP_072580468.1">
    <property type="nucleotide sequence ID" value="NZ_CP016020.1"/>
</dbReference>
<gene>
    <name evidence="2" type="ORF">A9C19_13460</name>
</gene>